<evidence type="ECO:0000259" key="2">
    <source>
        <dbReference type="Pfam" id="PF00535"/>
    </source>
</evidence>
<sequence>MKLIVQIPCLNEEHSLPQTVRDIPRRIDGIDEVEILIVDDGSTDRTIETARQIGVDHIVVHINNKGLAAAFRTGLDACLRLGADIIVNTDGDNQYKGQDIPKLVAPILAGRAEIVVGDRQTDNIPHFELHKKILQKFGSTIVRVLSGTDLPDAVSGFRAFSRDAAMQLNILTHYSYTVETILQAGKRTMAISSVHVGTNPKTRESRLIKSTPGFVVNQLNTMARMYAMHQPLRYFFVISVIIMLIGAVPMVRFFSFYFRGLGDGHIQSLILGSSLLVIGFQVLVLGFLGDVISFNRRLIEDTLNRVKKIEIDYLEKLKKSDS</sequence>
<organism evidence="3">
    <name type="scientific">hydrothermal vent metagenome</name>
    <dbReference type="NCBI Taxonomy" id="652676"/>
    <lineage>
        <taxon>unclassified sequences</taxon>
        <taxon>metagenomes</taxon>
        <taxon>ecological metagenomes</taxon>
    </lineage>
</organism>
<keyword evidence="1" id="KW-0472">Membrane</keyword>
<feature type="transmembrane region" description="Helical" evidence="1">
    <location>
        <begin position="266"/>
        <end position="288"/>
    </location>
</feature>
<dbReference type="EMBL" id="UOEX01000440">
    <property type="protein sequence ID" value="VAW42411.1"/>
    <property type="molecule type" value="Genomic_DNA"/>
</dbReference>
<dbReference type="Pfam" id="PF00535">
    <property type="entry name" value="Glycos_transf_2"/>
    <property type="match status" value="1"/>
</dbReference>
<dbReference type="PANTHER" id="PTHR48090:SF7">
    <property type="entry name" value="RFBJ PROTEIN"/>
    <property type="match status" value="1"/>
</dbReference>
<dbReference type="Gene3D" id="3.90.550.10">
    <property type="entry name" value="Spore Coat Polysaccharide Biosynthesis Protein SpsA, Chain A"/>
    <property type="match status" value="1"/>
</dbReference>
<dbReference type="InterPro" id="IPR001173">
    <property type="entry name" value="Glyco_trans_2-like"/>
</dbReference>
<feature type="transmembrane region" description="Helical" evidence="1">
    <location>
        <begin position="234"/>
        <end position="254"/>
    </location>
</feature>
<evidence type="ECO:0000313" key="3">
    <source>
        <dbReference type="EMBL" id="VAW42411.1"/>
    </source>
</evidence>
<dbReference type="PANTHER" id="PTHR48090">
    <property type="entry name" value="UNDECAPRENYL-PHOSPHATE 4-DEOXY-4-FORMAMIDO-L-ARABINOSE TRANSFERASE-RELATED"/>
    <property type="match status" value="1"/>
</dbReference>
<keyword evidence="1" id="KW-1133">Transmembrane helix</keyword>
<dbReference type="CDD" id="cd04179">
    <property type="entry name" value="DPM_DPG-synthase_like"/>
    <property type="match status" value="1"/>
</dbReference>
<gene>
    <name evidence="3" type="ORF">MNBD_DELTA03-1609</name>
</gene>
<evidence type="ECO:0000256" key="1">
    <source>
        <dbReference type="SAM" id="Phobius"/>
    </source>
</evidence>
<proteinExistence type="predicted"/>
<dbReference type="SUPFAM" id="SSF53448">
    <property type="entry name" value="Nucleotide-diphospho-sugar transferases"/>
    <property type="match status" value="1"/>
</dbReference>
<dbReference type="InterPro" id="IPR029044">
    <property type="entry name" value="Nucleotide-diphossugar_trans"/>
</dbReference>
<dbReference type="InterPro" id="IPR050256">
    <property type="entry name" value="Glycosyltransferase_2"/>
</dbReference>
<name>A0A3B0VHK5_9ZZZZ</name>
<keyword evidence="1" id="KW-0812">Transmembrane</keyword>
<feature type="domain" description="Glycosyltransferase 2-like" evidence="2">
    <location>
        <begin position="6"/>
        <end position="166"/>
    </location>
</feature>
<reference evidence="3" key="1">
    <citation type="submission" date="2018-06" db="EMBL/GenBank/DDBJ databases">
        <authorList>
            <person name="Zhirakovskaya E."/>
        </authorList>
    </citation>
    <scope>NUCLEOTIDE SEQUENCE</scope>
</reference>
<dbReference type="AlphaFoldDB" id="A0A3B0VHK5"/>
<accession>A0A3B0VHK5</accession>
<protein>
    <recommendedName>
        <fullName evidence="2">Glycosyltransferase 2-like domain-containing protein</fullName>
    </recommendedName>
</protein>